<proteinExistence type="predicted"/>
<protein>
    <submittedName>
        <fullName evidence="9">Uncharacterized protein</fullName>
    </submittedName>
</protein>
<dbReference type="InterPro" id="IPR009580">
    <property type="entry name" value="GPI_biosynthesis_protein_Pig-F"/>
</dbReference>
<evidence type="ECO:0000256" key="5">
    <source>
        <dbReference type="ARBA" id="ARBA00022824"/>
    </source>
</evidence>
<feature type="transmembrane region" description="Helical" evidence="8">
    <location>
        <begin position="135"/>
        <end position="155"/>
    </location>
</feature>
<dbReference type="Pfam" id="PF06699">
    <property type="entry name" value="PIG-F"/>
    <property type="match status" value="1"/>
</dbReference>
<dbReference type="RefSeq" id="XP_067068746.1">
    <property type="nucleotide sequence ID" value="XM_067212473.1"/>
</dbReference>
<keyword evidence="4 8" id="KW-0812">Transmembrane</keyword>
<gene>
    <name evidence="9" type="ORF">cand_022430</name>
</gene>
<evidence type="ECO:0000313" key="10">
    <source>
        <dbReference type="Proteomes" id="UP000186804"/>
    </source>
</evidence>
<feature type="transmembrane region" description="Helical" evidence="8">
    <location>
        <begin position="167"/>
        <end position="186"/>
    </location>
</feature>
<name>A0A1J4MV19_9CRYT</name>
<dbReference type="Proteomes" id="UP000186804">
    <property type="component" value="Unassembled WGS sequence"/>
</dbReference>
<dbReference type="EMBL" id="LRBS01000048">
    <property type="protein sequence ID" value="OII76900.1"/>
    <property type="molecule type" value="Genomic_DNA"/>
</dbReference>
<evidence type="ECO:0000256" key="7">
    <source>
        <dbReference type="ARBA" id="ARBA00023136"/>
    </source>
</evidence>
<evidence type="ECO:0000256" key="8">
    <source>
        <dbReference type="SAM" id="Phobius"/>
    </source>
</evidence>
<keyword evidence="6 8" id="KW-1133">Transmembrane helix</keyword>
<keyword evidence="5" id="KW-0256">Endoplasmic reticulum</keyword>
<keyword evidence="10" id="KW-1185">Reference proteome</keyword>
<evidence type="ECO:0000256" key="3">
    <source>
        <dbReference type="ARBA" id="ARBA00022502"/>
    </source>
</evidence>
<keyword evidence="3" id="KW-0337">GPI-anchor biosynthesis</keyword>
<keyword evidence="7 8" id="KW-0472">Membrane</keyword>
<dbReference type="UniPathway" id="UPA00196"/>
<dbReference type="GO" id="GO:0006506">
    <property type="term" value="P:GPI anchor biosynthetic process"/>
    <property type="evidence" value="ECO:0007669"/>
    <property type="project" value="UniProtKB-UniPathway"/>
</dbReference>
<evidence type="ECO:0000313" key="9">
    <source>
        <dbReference type="EMBL" id="OII76900.1"/>
    </source>
</evidence>
<comment type="pathway">
    <text evidence="2">Glycolipid biosynthesis; glycosylphosphatidylinositol-anchor biosynthesis.</text>
</comment>
<comment type="caution">
    <text evidence="9">The sequence shown here is derived from an EMBL/GenBank/DDBJ whole genome shotgun (WGS) entry which is preliminary data.</text>
</comment>
<evidence type="ECO:0000256" key="4">
    <source>
        <dbReference type="ARBA" id="ARBA00022692"/>
    </source>
</evidence>
<organism evidence="9 10">
    <name type="scientific">Cryptosporidium andersoni</name>
    <dbReference type="NCBI Taxonomy" id="117008"/>
    <lineage>
        <taxon>Eukaryota</taxon>
        <taxon>Sar</taxon>
        <taxon>Alveolata</taxon>
        <taxon>Apicomplexa</taxon>
        <taxon>Conoidasida</taxon>
        <taxon>Coccidia</taxon>
        <taxon>Eucoccidiorida</taxon>
        <taxon>Eimeriorina</taxon>
        <taxon>Cryptosporidiidae</taxon>
        <taxon>Cryptosporidium</taxon>
    </lineage>
</organism>
<evidence type="ECO:0000256" key="2">
    <source>
        <dbReference type="ARBA" id="ARBA00004687"/>
    </source>
</evidence>
<feature type="transmembrane region" description="Helical" evidence="8">
    <location>
        <begin position="94"/>
        <end position="114"/>
    </location>
</feature>
<feature type="transmembrane region" description="Helical" evidence="8">
    <location>
        <begin position="61"/>
        <end position="88"/>
    </location>
</feature>
<feature type="transmembrane region" description="Helical" evidence="8">
    <location>
        <begin position="7"/>
        <end position="25"/>
    </location>
</feature>
<dbReference type="GO" id="GO:0005789">
    <property type="term" value="C:endoplasmic reticulum membrane"/>
    <property type="evidence" value="ECO:0007669"/>
    <property type="project" value="UniProtKB-SubCell"/>
</dbReference>
<accession>A0A1J4MV19</accession>
<comment type="subcellular location">
    <subcellularLocation>
        <location evidence="1">Endoplasmic reticulum membrane</location>
        <topology evidence="1">Multi-pass membrane protein</topology>
    </subcellularLocation>
</comment>
<reference evidence="9 10" key="1">
    <citation type="submission" date="2016-10" db="EMBL/GenBank/DDBJ databases">
        <title>Reductive evolution of mitochondrial metabolism and differential evolution of invasion-related proteins in Cryptosporidium.</title>
        <authorList>
            <person name="Liu S."/>
            <person name="Roellig D.M."/>
            <person name="Guo Y."/>
            <person name="Li N."/>
            <person name="Frace M.A."/>
            <person name="Tang K."/>
            <person name="Zhang L."/>
            <person name="Feng Y."/>
            <person name="Xiao L."/>
        </authorList>
    </citation>
    <scope>NUCLEOTIDE SEQUENCE [LARGE SCALE GENOMIC DNA]</scope>
    <source>
        <strain evidence="9">30847</strain>
    </source>
</reference>
<feature type="transmembrane region" description="Helical" evidence="8">
    <location>
        <begin position="31"/>
        <end position="49"/>
    </location>
</feature>
<dbReference type="VEuPathDB" id="CryptoDB:cand_022430"/>
<dbReference type="GeneID" id="92366427"/>
<sequence length="196" mass="22476">MILKIEGIFSTLTIMLYFLKGYKWTWDTRDITVVSFEMCNLVLFLGIIISQKRSNGDGFVLINLDIIYALISSCISTSLIFVIAFLLGAPLLNFGTFLISIYLGIIAFKSYCILGYKNILKMIINSPFLLPENPMLSPFYYSCLFAYLFSFFIAMDWPIEWRIWPHPLITGTIFGKFIGIIHIISITDCQIEKKSL</sequence>
<evidence type="ECO:0000256" key="1">
    <source>
        <dbReference type="ARBA" id="ARBA00004477"/>
    </source>
</evidence>
<evidence type="ECO:0000256" key="6">
    <source>
        <dbReference type="ARBA" id="ARBA00022989"/>
    </source>
</evidence>
<dbReference type="OrthoDB" id="341042at2759"/>
<dbReference type="AlphaFoldDB" id="A0A1J4MV19"/>